<feature type="transmembrane region" description="Helical" evidence="1">
    <location>
        <begin position="6"/>
        <end position="30"/>
    </location>
</feature>
<keyword evidence="1" id="KW-1133">Transmembrane helix</keyword>
<gene>
    <name evidence="2" type="ORF">FK219_005920</name>
</gene>
<dbReference type="OrthoDB" id="9803832at2"/>
<proteinExistence type="predicted"/>
<comment type="caution">
    <text evidence="2">The sequence shown here is derived from an EMBL/GenBank/DDBJ whole genome shotgun (WGS) entry which is preliminary data.</text>
</comment>
<keyword evidence="1" id="KW-0812">Transmembrane</keyword>
<dbReference type="InterPro" id="IPR009732">
    <property type="entry name" value="DUF1304"/>
</dbReference>
<evidence type="ECO:0000313" key="3">
    <source>
        <dbReference type="Proteomes" id="UP000818266"/>
    </source>
</evidence>
<reference evidence="2 3" key="1">
    <citation type="submission" date="2020-03" db="EMBL/GenBank/DDBJ databases">
        <title>Chryseoglobus sp. isolated from a deep-sea seamount.</title>
        <authorList>
            <person name="Zhang D.-C."/>
        </authorList>
    </citation>
    <scope>NUCLEOTIDE SEQUENCE [LARGE SCALE GENOMIC DNA]</scope>
    <source>
        <strain evidence="2 3">KN1116</strain>
    </source>
</reference>
<dbReference type="AlphaFoldDB" id="A0A9E5JNI9"/>
<name>A0A9E5JNI9_9MICO</name>
<evidence type="ECO:0000256" key="1">
    <source>
        <dbReference type="SAM" id="Phobius"/>
    </source>
</evidence>
<dbReference type="Proteomes" id="UP000818266">
    <property type="component" value="Unassembled WGS sequence"/>
</dbReference>
<evidence type="ECO:0000313" key="2">
    <source>
        <dbReference type="EMBL" id="NHF62775.1"/>
    </source>
</evidence>
<dbReference type="RefSeq" id="WP_152583367.1">
    <property type="nucleotide sequence ID" value="NZ_JAVJPO010000013.1"/>
</dbReference>
<feature type="transmembrane region" description="Helical" evidence="1">
    <location>
        <begin position="59"/>
        <end position="78"/>
    </location>
</feature>
<accession>A0A9E5JNI9</accession>
<sequence length="138" mass="13995">MTGGLAVSLIAAGLAVVMHVVIFVLESLLFTRPAVRRLFGVRSADDSAPLRLFARNQGVYNLGLALVVAVGVALILAAPWDEGAGAEHGAIGAAVLVAGCAVMLLAALTLVATAPRLWRAALVQGVPPLVAIGALLLL</sequence>
<feature type="transmembrane region" description="Helical" evidence="1">
    <location>
        <begin position="90"/>
        <end position="110"/>
    </location>
</feature>
<protein>
    <submittedName>
        <fullName evidence="2">DUF1304 family protein</fullName>
    </submittedName>
</protein>
<dbReference type="EMBL" id="VIKT02000007">
    <property type="protein sequence ID" value="NHF62775.1"/>
    <property type="molecule type" value="Genomic_DNA"/>
</dbReference>
<keyword evidence="3" id="KW-1185">Reference proteome</keyword>
<keyword evidence="1" id="KW-0472">Membrane</keyword>
<dbReference type="Pfam" id="PF06993">
    <property type="entry name" value="DUF1304"/>
    <property type="match status" value="1"/>
</dbReference>
<organism evidence="2 3">
    <name type="scientific">Microcella pacifica</name>
    <dbReference type="NCBI Taxonomy" id="2591847"/>
    <lineage>
        <taxon>Bacteria</taxon>
        <taxon>Bacillati</taxon>
        <taxon>Actinomycetota</taxon>
        <taxon>Actinomycetes</taxon>
        <taxon>Micrococcales</taxon>
        <taxon>Microbacteriaceae</taxon>
        <taxon>Microcella</taxon>
    </lineage>
</organism>